<protein>
    <submittedName>
        <fullName evidence="12">Response regulator transcription factor</fullName>
    </submittedName>
</protein>
<comment type="caution">
    <text evidence="12">The sequence shown here is derived from an EMBL/GenBank/DDBJ whole genome shotgun (WGS) entry which is preliminary data.</text>
</comment>
<organism evidence="12 13">
    <name type="scientific">Oceanospirillum sediminis</name>
    <dbReference type="NCBI Taxonomy" id="2760088"/>
    <lineage>
        <taxon>Bacteria</taxon>
        <taxon>Pseudomonadati</taxon>
        <taxon>Pseudomonadota</taxon>
        <taxon>Gammaproteobacteria</taxon>
        <taxon>Oceanospirillales</taxon>
        <taxon>Oceanospirillaceae</taxon>
        <taxon>Oceanospirillum</taxon>
    </lineage>
</organism>
<dbReference type="InterPro" id="IPR039420">
    <property type="entry name" value="WalR-like"/>
</dbReference>
<dbReference type="Pfam" id="PF00072">
    <property type="entry name" value="Response_reg"/>
    <property type="match status" value="1"/>
</dbReference>
<dbReference type="RefSeq" id="WP_182808618.1">
    <property type="nucleotide sequence ID" value="NZ_JACJFM010000009.1"/>
</dbReference>
<evidence type="ECO:0000256" key="1">
    <source>
        <dbReference type="ARBA" id="ARBA00004496"/>
    </source>
</evidence>
<dbReference type="Gene3D" id="6.10.250.690">
    <property type="match status" value="1"/>
</dbReference>
<keyword evidence="6 9" id="KW-0238">DNA-binding</keyword>
<dbReference type="InterPro" id="IPR001867">
    <property type="entry name" value="OmpR/PhoB-type_DNA-bd"/>
</dbReference>
<evidence type="ECO:0000256" key="3">
    <source>
        <dbReference type="ARBA" id="ARBA00022553"/>
    </source>
</evidence>
<dbReference type="CDD" id="cd00383">
    <property type="entry name" value="trans_reg_C"/>
    <property type="match status" value="1"/>
</dbReference>
<accession>A0A839IQM8</accession>
<evidence type="ECO:0000256" key="9">
    <source>
        <dbReference type="PROSITE-ProRule" id="PRU01091"/>
    </source>
</evidence>
<dbReference type="GO" id="GO:0005829">
    <property type="term" value="C:cytosol"/>
    <property type="evidence" value="ECO:0007669"/>
    <property type="project" value="TreeGrafter"/>
</dbReference>
<evidence type="ECO:0000313" key="12">
    <source>
        <dbReference type="EMBL" id="MBB1486842.1"/>
    </source>
</evidence>
<dbReference type="SMART" id="SM00862">
    <property type="entry name" value="Trans_reg_C"/>
    <property type="match status" value="1"/>
</dbReference>
<name>A0A839IQM8_9GAMM</name>
<sequence length="235" mass="26157">MNRILIVDDDVALCDLLSQYLQLDQFQVSCLHKGNEVVPELASGMTPDVIVLDIMLPGCSGLDVLKQIRESSQIPVLMLTARGEDTDRIIGLELGADDYLPKPCNPRELSARLKAILRRVAPQPASIQNTTLKLPTDKGEFVFDSQARRVLADTQEIHLTATEFDLFEALIKQPDTTLSKQQLSQDILGKPLTSYDRSLDMHISNLRKKIPACIARTIETVRGVGYRYNPAETLS</sequence>
<dbReference type="GO" id="GO:0000976">
    <property type="term" value="F:transcription cis-regulatory region binding"/>
    <property type="evidence" value="ECO:0007669"/>
    <property type="project" value="TreeGrafter"/>
</dbReference>
<keyword evidence="7" id="KW-0804">Transcription</keyword>
<feature type="modified residue" description="4-aspartylphosphate" evidence="8">
    <location>
        <position position="53"/>
    </location>
</feature>
<dbReference type="PANTHER" id="PTHR48111:SF39">
    <property type="entry name" value="TRANSCRIPTIONAL REGULATORY PROTEIN CPXR"/>
    <property type="match status" value="1"/>
</dbReference>
<dbReference type="PANTHER" id="PTHR48111">
    <property type="entry name" value="REGULATOR OF RPOS"/>
    <property type="match status" value="1"/>
</dbReference>
<dbReference type="InterPro" id="IPR011006">
    <property type="entry name" value="CheY-like_superfamily"/>
</dbReference>
<comment type="subcellular location">
    <subcellularLocation>
        <location evidence="1">Cytoplasm</location>
    </subcellularLocation>
</comment>
<evidence type="ECO:0000259" key="11">
    <source>
        <dbReference type="PROSITE" id="PS51755"/>
    </source>
</evidence>
<proteinExistence type="predicted"/>
<evidence type="ECO:0000256" key="4">
    <source>
        <dbReference type="ARBA" id="ARBA00023012"/>
    </source>
</evidence>
<dbReference type="GO" id="GO:0032993">
    <property type="term" value="C:protein-DNA complex"/>
    <property type="evidence" value="ECO:0007669"/>
    <property type="project" value="TreeGrafter"/>
</dbReference>
<keyword evidence="4" id="KW-0902">Two-component regulatory system</keyword>
<reference evidence="12 13" key="1">
    <citation type="submission" date="2020-08" db="EMBL/GenBank/DDBJ databases">
        <title>Oceanospirillum sp. nov. isolated from marine sediment.</title>
        <authorList>
            <person name="Ji X."/>
        </authorList>
    </citation>
    <scope>NUCLEOTIDE SEQUENCE [LARGE SCALE GENOMIC DNA]</scope>
    <source>
        <strain evidence="12 13">D5</strain>
    </source>
</reference>
<feature type="DNA-binding region" description="OmpR/PhoB-type" evidence="9">
    <location>
        <begin position="129"/>
        <end position="230"/>
    </location>
</feature>
<keyword evidence="5" id="KW-0805">Transcription regulation</keyword>
<evidence type="ECO:0000313" key="13">
    <source>
        <dbReference type="Proteomes" id="UP000565262"/>
    </source>
</evidence>
<feature type="domain" description="Response regulatory" evidence="10">
    <location>
        <begin position="3"/>
        <end position="117"/>
    </location>
</feature>
<dbReference type="InterPro" id="IPR036388">
    <property type="entry name" value="WH-like_DNA-bd_sf"/>
</dbReference>
<keyword evidence="2" id="KW-0963">Cytoplasm</keyword>
<evidence type="ECO:0000256" key="5">
    <source>
        <dbReference type="ARBA" id="ARBA00023015"/>
    </source>
</evidence>
<dbReference type="EMBL" id="JACJFM010000009">
    <property type="protein sequence ID" value="MBB1486842.1"/>
    <property type="molecule type" value="Genomic_DNA"/>
</dbReference>
<keyword evidence="3 8" id="KW-0597">Phosphoprotein</keyword>
<evidence type="ECO:0000256" key="7">
    <source>
        <dbReference type="ARBA" id="ARBA00023163"/>
    </source>
</evidence>
<dbReference type="Gene3D" id="3.40.50.2300">
    <property type="match status" value="1"/>
</dbReference>
<dbReference type="Pfam" id="PF00486">
    <property type="entry name" value="Trans_reg_C"/>
    <property type="match status" value="1"/>
</dbReference>
<dbReference type="SMART" id="SM00448">
    <property type="entry name" value="REC"/>
    <property type="match status" value="1"/>
</dbReference>
<gene>
    <name evidence="12" type="ORF">H4O21_09490</name>
</gene>
<dbReference type="SUPFAM" id="SSF52172">
    <property type="entry name" value="CheY-like"/>
    <property type="match status" value="1"/>
</dbReference>
<dbReference type="InterPro" id="IPR001789">
    <property type="entry name" value="Sig_transdc_resp-reg_receiver"/>
</dbReference>
<dbReference type="AlphaFoldDB" id="A0A839IQM8"/>
<dbReference type="GO" id="GO:0006355">
    <property type="term" value="P:regulation of DNA-templated transcription"/>
    <property type="evidence" value="ECO:0007669"/>
    <property type="project" value="InterPro"/>
</dbReference>
<dbReference type="InterPro" id="IPR016032">
    <property type="entry name" value="Sig_transdc_resp-reg_C-effctor"/>
</dbReference>
<feature type="domain" description="OmpR/PhoB-type" evidence="11">
    <location>
        <begin position="129"/>
        <end position="230"/>
    </location>
</feature>
<evidence type="ECO:0000259" key="10">
    <source>
        <dbReference type="PROSITE" id="PS50110"/>
    </source>
</evidence>
<dbReference type="InterPro" id="IPR058124">
    <property type="entry name" value="CpxR-like_REC"/>
</dbReference>
<dbReference type="Proteomes" id="UP000565262">
    <property type="component" value="Unassembled WGS sequence"/>
</dbReference>
<dbReference type="PROSITE" id="PS50110">
    <property type="entry name" value="RESPONSE_REGULATORY"/>
    <property type="match status" value="1"/>
</dbReference>
<dbReference type="CDD" id="cd17623">
    <property type="entry name" value="REC_OmpR_CpxR"/>
    <property type="match status" value="1"/>
</dbReference>
<dbReference type="Gene3D" id="1.10.10.10">
    <property type="entry name" value="Winged helix-like DNA-binding domain superfamily/Winged helix DNA-binding domain"/>
    <property type="match status" value="1"/>
</dbReference>
<evidence type="ECO:0000256" key="8">
    <source>
        <dbReference type="PROSITE-ProRule" id="PRU00169"/>
    </source>
</evidence>
<dbReference type="GO" id="GO:0000156">
    <property type="term" value="F:phosphorelay response regulator activity"/>
    <property type="evidence" value="ECO:0007669"/>
    <property type="project" value="TreeGrafter"/>
</dbReference>
<keyword evidence="13" id="KW-1185">Reference proteome</keyword>
<dbReference type="SUPFAM" id="SSF46894">
    <property type="entry name" value="C-terminal effector domain of the bipartite response regulators"/>
    <property type="match status" value="1"/>
</dbReference>
<dbReference type="FunFam" id="3.40.50.2300:FF:000001">
    <property type="entry name" value="DNA-binding response regulator PhoB"/>
    <property type="match status" value="1"/>
</dbReference>
<evidence type="ECO:0000256" key="2">
    <source>
        <dbReference type="ARBA" id="ARBA00022490"/>
    </source>
</evidence>
<dbReference type="PROSITE" id="PS51755">
    <property type="entry name" value="OMPR_PHOB"/>
    <property type="match status" value="1"/>
</dbReference>
<evidence type="ECO:0000256" key="6">
    <source>
        <dbReference type="ARBA" id="ARBA00023125"/>
    </source>
</evidence>